<dbReference type="AlphaFoldDB" id="E9HEY6"/>
<protein>
    <submittedName>
        <fullName evidence="2">Uncharacterized protein</fullName>
    </submittedName>
</protein>
<keyword evidence="3" id="KW-1185">Reference proteome</keyword>
<accession>E9HEY6</accession>
<gene>
    <name evidence="2" type="ORF">DAPPUDRAFT_113415</name>
</gene>
<reference evidence="2 3" key="1">
    <citation type="journal article" date="2011" name="Science">
        <title>The ecoresponsive genome of Daphnia pulex.</title>
        <authorList>
            <person name="Colbourne J.K."/>
            <person name="Pfrender M.E."/>
            <person name="Gilbert D."/>
            <person name="Thomas W.K."/>
            <person name="Tucker A."/>
            <person name="Oakley T.H."/>
            <person name="Tokishita S."/>
            <person name="Aerts A."/>
            <person name="Arnold G.J."/>
            <person name="Basu M.K."/>
            <person name="Bauer D.J."/>
            <person name="Caceres C.E."/>
            <person name="Carmel L."/>
            <person name="Casola C."/>
            <person name="Choi J.H."/>
            <person name="Detter J.C."/>
            <person name="Dong Q."/>
            <person name="Dusheyko S."/>
            <person name="Eads B.D."/>
            <person name="Frohlich T."/>
            <person name="Geiler-Samerotte K.A."/>
            <person name="Gerlach D."/>
            <person name="Hatcher P."/>
            <person name="Jogdeo S."/>
            <person name="Krijgsveld J."/>
            <person name="Kriventseva E.V."/>
            <person name="Kultz D."/>
            <person name="Laforsch C."/>
            <person name="Lindquist E."/>
            <person name="Lopez J."/>
            <person name="Manak J.R."/>
            <person name="Muller J."/>
            <person name="Pangilinan J."/>
            <person name="Patwardhan R.P."/>
            <person name="Pitluck S."/>
            <person name="Pritham E.J."/>
            <person name="Rechtsteiner A."/>
            <person name="Rho M."/>
            <person name="Rogozin I.B."/>
            <person name="Sakarya O."/>
            <person name="Salamov A."/>
            <person name="Schaack S."/>
            <person name="Shapiro H."/>
            <person name="Shiga Y."/>
            <person name="Skalitzky C."/>
            <person name="Smith Z."/>
            <person name="Souvorov A."/>
            <person name="Sung W."/>
            <person name="Tang Z."/>
            <person name="Tsuchiya D."/>
            <person name="Tu H."/>
            <person name="Vos H."/>
            <person name="Wang M."/>
            <person name="Wolf Y.I."/>
            <person name="Yamagata H."/>
            <person name="Yamada T."/>
            <person name="Ye Y."/>
            <person name="Shaw J.R."/>
            <person name="Andrews J."/>
            <person name="Crease T.J."/>
            <person name="Tang H."/>
            <person name="Lucas S.M."/>
            <person name="Robertson H.M."/>
            <person name="Bork P."/>
            <person name="Koonin E.V."/>
            <person name="Zdobnov E.M."/>
            <person name="Grigoriev I.V."/>
            <person name="Lynch M."/>
            <person name="Boore J.L."/>
        </authorList>
    </citation>
    <scope>NUCLEOTIDE SEQUENCE [LARGE SCALE GENOMIC DNA]</scope>
</reference>
<evidence type="ECO:0000256" key="1">
    <source>
        <dbReference type="SAM" id="MobiDB-lite"/>
    </source>
</evidence>
<name>E9HEY6_DAPPU</name>
<evidence type="ECO:0000313" key="3">
    <source>
        <dbReference type="Proteomes" id="UP000000305"/>
    </source>
</evidence>
<dbReference type="HOGENOM" id="CLU_827063_0_0_1"/>
<evidence type="ECO:0000313" key="2">
    <source>
        <dbReference type="EMBL" id="EFX69704.1"/>
    </source>
</evidence>
<dbReference type="InParanoid" id="E9HEY6"/>
<feature type="region of interest" description="Disordered" evidence="1">
    <location>
        <begin position="1"/>
        <end position="29"/>
    </location>
</feature>
<dbReference type="KEGG" id="dpx:DAPPUDRAFT_113415"/>
<proteinExistence type="predicted"/>
<dbReference type="Proteomes" id="UP000000305">
    <property type="component" value="Unassembled WGS sequence"/>
</dbReference>
<dbReference type="EMBL" id="GL732632">
    <property type="protein sequence ID" value="EFX69704.1"/>
    <property type="molecule type" value="Genomic_DNA"/>
</dbReference>
<sequence length="336" mass="36003">MIAIKGSEDELAVNKSHATGLDPSSISNNEQSWVHSTHTTNCCCCNKRVLRGCLDGGCSSVVISREEPRPRTHTRRPALVCAKGSLLCAPTTAVSSQKEKSIWNINNNKTPTHTFSATADFRDSTSPASSECRMSSGVILNGGCAAESFTLGTVEGHREDPSGETYDECWEPEDLVATVQFLATLDDRLHVMPSSSPDEPDPVVVLSPFCPNDNSNNSTNNIISTEENDEADVGNLGGTMDTTSSSVEVEANEPLLLPSSTTLHSFGDASAPSVALSDITAEENSVSSAAQTPSSIEERSIIRTSNKPAHLKRYGTFGQDLFSRRNIYTTRAIDDS</sequence>
<organism evidence="2 3">
    <name type="scientific">Daphnia pulex</name>
    <name type="common">Water flea</name>
    <dbReference type="NCBI Taxonomy" id="6669"/>
    <lineage>
        <taxon>Eukaryota</taxon>
        <taxon>Metazoa</taxon>
        <taxon>Ecdysozoa</taxon>
        <taxon>Arthropoda</taxon>
        <taxon>Crustacea</taxon>
        <taxon>Branchiopoda</taxon>
        <taxon>Diplostraca</taxon>
        <taxon>Cladocera</taxon>
        <taxon>Anomopoda</taxon>
        <taxon>Daphniidae</taxon>
        <taxon>Daphnia</taxon>
    </lineage>
</organism>